<evidence type="ECO:0000313" key="2">
    <source>
        <dbReference type="Proteomes" id="UP000253594"/>
    </source>
</evidence>
<dbReference type="Gene3D" id="3.30.559.10">
    <property type="entry name" value="Chloramphenicol acetyltransferase-like domain"/>
    <property type="match status" value="1"/>
</dbReference>
<comment type="caution">
    <text evidence="1">The sequence shown here is derived from an EMBL/GenBank/DDBJ whole genome shotgun (WGS) entry which is preliminary data.</text>
</comment>
<organism evidence="1 2">
    <name type="scientific">Pseudomonas aeruginosa</name>
    <dbReference type="NCBI Taxonomy" id="287"/>
    <lineage>
        <taxon>Bacteria</taxon>
        <taxon>Pseudomonadati</taxon>
        <taxon>Pseudomonadota</taxon>
        <taxon>Gammaproteobacteria</taxon>
        <taxon>Pseudomonadales</taxon>
        <taxon>Pseudomonadaceae</taxon>
        <taxon>Pseudomonas</taxon>
    </lineage>
</organism>
<gene>
    <name evidence="1" type="ORF">DT376_43725</name>
</gene>
<accession>A0A367LU42</accession>
<feature type="non-terminal residue" evidence="1">
    <location>
        <position position="1"/>
    </location>
</feature>
<protein>
    <recommendedName>
        <fullName evidence="3">Condensation domain-containing protein</fullName>
    </recommendedName>
</protein>
<dbReference type="InterPro" id="IPR023213">
    <property type="entry name" value="CAT-like_dom_sf"/>
</dbReference>
<name>A0A367LU42_PSEAI</name>
<proteinExistence type="predicted"/>
<dbReference type="EMBL" id="QORE01003836">
    <property type="protein sequence ID" value="RCI66641.1"/>
    <property type="molecule type" value="Genomic_DNA"/>
</dbReference>
<dbReference type="Gene3D" id="3.30.559.30">
    <property type="entry name" value="Nonribosomal peptide synthetase, condensation domain"/>
    <property type="match status" value="1"/>
</dbReference>
<sequence>RLLLAELGVAYLAPERLAEPPALHFADYLAHRAAQRAEAAARARDYWLERLPRLPDAPALPLACAPESIRQPRTRRLAFQLSAGESRRLERLA</sequence>
<evidence type="ECO:0000313" key="1">
    <source>
        <dbReference type="EMBL" id="RCI66641.1"/>
    </source>
</evidence>
<dbReference type="AlphaFoldDB" id="A0A367LU42"/>
<reference evidence="1 2" key="1">
    <citation type="submission" date="2018-07" db="EMBL/GenBank/DDBJ databases">
        <title>Mechanisms of high-level aminoglycoside resistance among Gram-negative pathogens in Brazil.</title>
        <authorList>
            <person name="Ballaben A.S."/>
            <person name="Darini A.L.C."/>
            <person name="Doi Y."/>
        </authorList>
    </citation>
    <scope>NUCLEOTIDE SEQUENCE [LARGE SCALE GENOMIC DNA]</scope>
    <source>
        <strain evidence="1 2">B2-305</strain>
    </source>
</reference>
<evidence type="ECO:0008006" key="3">
    <source>
        <dbReference type="Google" id="ProtNLM"/>
    </source>
</evidence>
<dbReference type="Proteomes" id="UP000253594">
    <property type="component" value="Unassembled WGS sequence"/>
</dbReference>
<feature type="non-terminal residue" evidence="1">
    <location>
        <position position="93"/>
    </location>
</feature>
<dbReference type="SUPFAM" id="SSF52777">
    <property type="entry name" value="CoA-dependent acyltransferases"/>
    <property type="match status" value="1"/>
</dbReference>